<dbReference type="AlphaFoldDB" id="A0A673NAI9"/>
<dbReference type="Proteomes" id="UP000472270">
    <property type="component" value="Unassembled WGS sequence"/>
</dbReference>
<evidence type="ECO:0000313" key="3">
    <source>
        <dbReference type="Ensembl" id="ENSSRHP00000100489.1"/>
    </source>
</evidence>
<accession>A0A673NAI9</accession>
<reference evidence="3" key="1">
    <citation type="submission" date="2025-08" db="UniProtKB">
        <authorList>
            <consortium name="Ensembl"/>
        </authorList>
    </citation>
    <scope>IDENTIFICATION</scope>
</reference>
<dbReference type="SUPFAM" id="SSF81665">
    <property type="entry name" value="Calcium ATPase, transmembrane domain M"/>
    <property type="match status" value="1"/>
</dbReference>
<sequence length="65" mass="7191">MENAHTKETAECLAYFSVSETTGLAPDQVKKNQDKYGFNASGSWWLSSLKISWSGSCCWLLASLL</sequence>
<dbReference type="InterPro" id="IPR023298">
    <property type="entry name" value="ATPase_P-typ_TM_dom_sf"/>
</dbReference>
<organism evidence="3 4">
    <name type="scientific">Sinocyclocheilus rhinocerous</name>
    <dbReference type="NCBI Taxonomy" id="307959"/>
    <lineage>
        <taxon>Eukaryota</taxon>
        <taxon>Metazoa</taxon>
        <taxon>Chordata</taxon>
        <taxon>Craniata</taxon>
        <taxon>Vertebrata</taxon>
        <taxon>Euteleostomi</taxon>
        <taxon>Actinopterygii</taxon>
        <taxon>Neopterygii</taxon>
        <taxon>Teleostei</taxon>
        <taxon>Ostariophysi</taxon>
        <taxon>Cypriniformes</taxon>
        <taxon>Cyprinidae</taxon>
        <taxon>Cyprininae</taxon>
        <taxon>Sinocyclocheilus</taxon>
    </lineage>
</organism>
<reference evidence="3" key="2">
    <citation type="submission" date="2025-09" db="UniProtKB">
        <authorList>
            <consortium name="Ensembl"/>
        </authorList>
    </citation>
    <scope>IDENTIFICATION</scope>
</reference>
<evidence type="ECO:0000259" key="2">
    <source>
        <dbReference type="Pfam" id="PF00690"/>
    </source>
</evidence>
<name>A0A673NAI9_9TELE</name>
<proteinExistence type="predicted"/>
<evidence type="ECO:0000313" key="4">
    <source>
        <dbReference type="Proteomes" id="UP000472270"/>
    </source>
</evidence>
<dbReference type="InterPro" id="IPR004014">
    <property type="entry name" value="ATPase_P-typ_cation-transptr_N"/>
</dbReference>
<keyword evidence="1" id="KW-0460">Magnesium</keyword>
<feature type="domain" description="Cation-transporting P-type ATPase N-terminal" evidence="2">
    <location>
        <begin position="5"/>
        <end position="42"/>
    </location>
</feature>
<dbReference type="Pfam" id="PF00690">
    <property type="entry name" value="Cation_ATPase_N"/>
    <property type="match status" value="1"/>
</dbReference>
<keyword evidence="4" id="KW-1185">Reference proteome</keyword>
<dbReference type="Ensembl" id="ENSSRHT00000103208.1">
    <property type="protein sequence ID" value="ENSSRHP00000100489.1"/>
    <property type="gene ID" value="ENSSRHG00000049269.1"/>
</dbReference>
<protein>
    <recommendedName>
        <fullName evidence="2">Cation-transporting P-type ATPase N-terminal domain-containing protein</fullName>
    </recommendedName>
</protein>
<evidence type="ECO:0000256" key="1">
    <source>
        <dbReference type="ARBA" id="ARBA00022842"/>
    </source>
</evidence>